<reference evidence="2" key="2">
    <citation type="journal article" date="2018" name="Mol. Plant Microbe Interact.">
        <title>Genome sequence resources for the wheat stripe rust pathogen (Puccinia striiformis f. sp. tritici) and the barley stripe rust pathogen (Puccinia striiformis f. sp. hordei).</title>
        <authorList>
            <person name="Xia C."/>
            <person name="Wang M."/>
            <person name="Yin C."/>
            <person name="Cornejo O.E."/>
            <person name="Hulbert S.H."/>
            <person name="Chen X."/>
        </authorList>
    </citation>
    <scope>NUCLEOTIDE SEQUENCE [LARGE SCALE GENOMIC DNA]</scope>
    <source>
        <strain evidence="2">93-210</strain>
    </source>
</reference>
<sequence length="842" mass="94241">MADSLPDLQELDAALPLPPKIENEIQELEKHLSGYVDEDIDDINHWSKITNLAQEVADQLRDLRFRQSVGTNTKIFPYIIDTINKVIANKPKKPAYEMLSPILGVTQLLRIVGNSVHTSGAYYSLSSPDHTTKQEDLNMLRFVFLSQCFICHQFLTQIDDNRKRVLAAGGAPALKSLLDMYVDMAHDDKTCYEEEIRITLIVTTNFSVDFQPAQDSLAELGLTASISRLIEYCYAKRLVWMSFPLILLDEMLGIEAGWSQVPDSFLSTLAQMIVYFSLEDDPQEDYSSPPKEENLNVSTVVLCTQVLQTLVEHASPGRFTQWLFVTTDRLSGSFTDDERAPMWMTLAMFLQSGHQGIEAAPGIYQGEVKYNLYSVIKAQIIQALVLAMAHVQVTSHGRSSMYALLAGWAQDDRILKERADLVIMCGLWLSNLACGEEACRILVEDYQILDSLANVFKIWSPTRLGVPDDSTLCKAQPGQQAQILHGWCGLARNLAVADTYKNKLGQIGMVDYALECLRSEFDIVEPLNGTAAALLRHLCRNSPENVERVLVSGRVDRVLSLAKRVEQPFLILETSRLLSTLINAAAQMEESKSENFQSGWNVLHSKTTVDTIARFSYFATASQHFVLVNEALISLALLAVRPNLIHFLCSSLLTIQDDSEPPAKSAVKSDGAGDKDEKCKTALDALLCLAIPIDKPESKTSQQENCDCPKKDEEEVREPEIIKLDEEGSGGNNEDLENAPEEVKRLIKTIPIQMRQNLFTVLKQIGEEALKSPKDRRGTKVIQEVNQSDIKQIQDTLLKHFKIHLSDIPLDSNSLAPDHEFHEDPLPIPFLKLLETWGVNVD</sequence>
<accession>A0ACC0EL68</accession>
<comment type="caution">
    <text evidence="1">The sequence shown here is derived from an EMBL/GenBank/DDBJ whole genome shotgun (WGS) entry which is preliminary data.</text>
</comment>
<gene>
    <name evidence="1" type="ORF">MJO28_004953</name>
</gene>
<organism evidence="1 2">
    <name type="scientific">Puccinia striiformis f. sp. tritici</name>
    <dbReference type="NCBI Taxonomy" id="168172"/>
    <lineage>
        <taxon>Eukaryota</taxon>
        <taxon>Fungi</taxon>
        <taxon>Dikarya</taxon>
        <taxon>Basidiomycota</taxon>
        <taxon>Pucciniomycotina</taxon>
        <taxon>Pucciniomycetes</taxon>
        <taxon>Pucciniales</taxon>
        <taxon>Pucciniaceae</taxon>
        <taxon>Puccinia</taxon>
    </lineage>
</organism>
<evidence type="ECO:0000313" key="1">
    <source>
        <dbReference type="EMBL" id="KAI7954553.1"/>
    </source>
</evidence>
<keyword evidence="2" id="KW-1185">Reference proteome</keyword>
<proteinExistence type="predicted"/>
<reference evidence="1 2" key="3">
    <citation type="journal article" date="2022" name="Microbiol. Spectr.">
        <title>Folding features and dynamics of 3D genome architecture in plant fungal pathogens.</title>
        <authorList>
            <person name="Xia C."/>
        </authorList>
    </citation>
    <scope>NUCLEOTIDE SEQUENCE [LARGE SCALE GENOMIC DNA]</scope>
    <source>
        <strain evidence="1 2">93-210</strain>
    </source>
</reference>
<dbReference type="Proteomes" id="UP001060170">
    <property type="component" value="Chromosome 5"/>
</dbReference>
<name>A0ACC0EL68_9BASI</name>
<evidence type="ECO:0000313" key="2">
    <source>
        <dbReference type="Proteomes" id="UP001060170"/>
    </source>
</evidence>
<reference evidence="2" key="1">
    <citation type="journal article" date="2018" name="BMC Genomics">
        <title>Genomic insights into host adaptation between the wheat stripe rust pathogen (Puccinia striiformis f. sp. tritici) and the barley stripe rust pathogen (Puccinia striiformis f. sp. hordei).</title>
        <authorList>
            <person name="Xia C."/>
            <person name="Wang M."/>
            <person name="Yin C."/>
            <person name="Cornejo O.E."/>
            <person name="Hulbert S.H."/>
            <person name="Chen X."/>
        </authorList>
    </citation>
    <scope>NUCLEOTIDE SEQUENCE [LARGE SCALE GENOMIC DNA]</scope>
    <source>
        <strain evidence="2">93-210</strain>
    </source>
</reference>
<protein>
    <submittedName>
        <fullName evidence="1">Uncharacterized protein</fullName>
    </submittedName>
</protein>
<dbReference type="EMBL" id="CM045869">
    <property type="protein sequence ID" value="KAI7954553.1"/>
    <property type="molecule type" value="Genomic_DNA"/>
</dbReference>